<proteinExistence type="predicted"/>
<protein>
    <submittedName>
        <fullName evidence="1">Uncharacterized protein</fullName>
    </submittedName>
</protein>
<dbReference type="EMBL" id="MT142043">
    <property type="protein sequence ID" value="QJA73667.1"/>
    <property type="molecule type" value="Genomic_DNA"/>
</dbReference>
<gene>
    <name evidence="2" type="ORF">MM415A02282_0007</name>
    <name evidence="1" type="ORF">TM448A00954_0018</name>
</gene>
<evidence type="ECO:0000313" key="2">
    <source>
        <dbReference type="EMBL" id="QJA73667.1"/>
    </source>
</evidence>
<dbReference type="EMBL" id="MT144085">
    <property type="protein sequence ID" value="QJA48465.1"/>
    <property type="molecule type" value="Genomic_DNA"/>
</dbReference>
<sequence length="144" mass="15703">MSWTAWTKTTENGRVVASSSAVSAIVTDEPISSKLSAVMDFIPAGKDFIVIANTAKVNTSVSGHIELFVGYSKTGTFYRHFPSYLLTDTVGFPFMYTRGAIDTQCRIIKYDVANYGEFPWYKLKFAGGTTDGCAAITVKVVVSE</sequence>
<name>A0A6H1ZMG7_9ZZZZ</name>
<organism evidence="1">
    <name type="scientific">viral metagenome</name>
    <dbReference type="NCBI Taxonomy" id="1070528"/>
    <lineage>
        <taxon>unclassified sequences</taxon>
        <taxon>metagenomes</taxon>
        <taxon>organismal metagenomes</taxon>
    </lineage>
</organism>
<dbReference type="AlphaFoldDB" id="A0A6H1ZMG7"/>
<accession>A0A6H1ZMG7</accession>
<evidence type="ECO:0000313" key="1">
    <source>
        <dbReference type="EMBL" id="QJA48465.1"/>
    </source>
</evidence>
<reference evidence="1" key="1">
    <citation type="submission" date="2020-03" db="EMBL/GenBank/DDBJ databases">
        <title>The deep terrestrial virosphere.</title>
        <authorList>
            <person name="Holmfeldt K."/>
            <person name="Nilsson E."/>
            <person name="Simone D."/>
            <person name="Lopez-Fernandez M."/>
            <person name="Wu X."/>
            <person name="de Brujin I."/>
            <person name="Lundin D."/>
            <person name="Andersson A."/>
            <person name="Bertilsson S."/>
            <person name="Dopson M."/>
        </authorList>
    </citation>
    <scope>NUCLEOTIDE SEQUENCE</scope>
    <source>
        <strain evidence="2">MM415A02282</strain>
        <strain evidence="1">TM448A00954</strain>
    </source>
</reference>